<sequence length="325" mass="34856">MHLSPELLVLARSQHGVVTRRQLLEAGVTRDALRWRVGRDWRLLLPGVYALQTGLPSERQRLVAAQLAGGDGAWLAGTTAAALHGLRSCSVGAPIRVLVPAPRRSRRIAWVELRSTTLTGEPVVDRDGMRIGCLARAVVDAAAEAPAERQARALVIEAVQPRLVRLDDLEHRVDARGRSGSVRLRRILAEVAAGAWSVPESDLLALIRTSPRLPTPLANQVLTGPTGEKLTSPDAWFDDVGMAVLVQSREFHADGLEGHHGGAGLGPVGGARRRGGVTPAALARDPGAQLRRLERAHDSARRSGRRASVRVVPRPTSPLPMQPTG</sequence>
<comment type="caution">
    <text evidence="2">The sequence shown here is derived from an EMBL/GenBank/DDBJ whole genome shotgun (WGS) entry which is preliminary data.</text>
</comment>
<gene>
    <name evidence="2" type="ORF">TAE01_22710</name>
</gene>
<reference evidence="2 3" key="1">
    <citation type="submission" date="2019-07" db="EMBL/GenBank/DDBJ databases">
        <title>Whole genome shotgun sequence of Terrabacter aerolatus NBRC 106305.</title>
        <authorList>
            <person name="Hosoyama A."/>
            <person name="Uohara A."/>
            <person name="Ohji S."/>
            <person name="Ichikawa N."/>
        </authorList>
    </citation>
    <scope>NUCLEOTIDE SEQUENCE [LARGE SCALE GENOMIC DNA]</scope>
    <source>
        <strain evidence="2 3">NBRC 106305</strain>
    </source>
</reference>
<dbReference type="OrthoDB" id="4870610at2"/>
<dbReference type="AlphaFoldDB" id="A0A512D1X4"/>
<evidence type="ECO:0000256" key="1">
    <source>
        <dbReference type="SAM" id="MobiDB-lite"/>
    </source>
</evidence>
<organism evidence="2 3">
    <name type="scientific">Terrabacter aerolatus</name>
    <dbReference type="NCBI Taxonomy" id="422442"/>
    <lineage>
        <taxon>Bacteria</taxon>
        <taxon>Bacillati</taxon>
        <taxon>Actinomycetota</taxon>
        <taxon>Actinomycetes</taxon>
        <taxon>Micrococcales</taxon>
        <taxon>Intrasporangiaceae</taxon>
        <taxon>Terrabacter</taxon>
    </lineage>
</organism>
<dbReference type="EMBL" id="BJYX01000010">
    <property type="protein sequence ID" value="GEO30461.1"/>
    <property type="molecule type" value="Genomic_DNA"/>
</dbReference>
<feature type="region of interest" description="Disordered" evidence="1">
    <location>
        <begin position="295"/>
        <end position="325"/>
    </location>
</feature>
<evidence type="ECO:0000313" key="2">
    <source>
        <dbReference type="EMBL" id="GEO30461.1"/>
    </source>
</evidence>
<evidence type="ECO:0008006" key="4">
    <source>
        <dbReference type="Google" id="ProtNLM"/>
    </source>
</evidence>
<accession>A0A512D1X4</accession>
<dbReference type="RefSeq" id="WP_147066431.1">
    <property type="nucleotide sequence ID" value="NZ_BAAARO010000016.1"/>
</dbReference>
<feature type="compositionally biased region" description="Pro residues" evidence="1">
    <location>
        <begin position="315"/>
        <end position="325"/>
    </location>
</feature>
<proteinExistence type="predicted"/>
<evidence type="ECO:0000313" key="3">
    <source>
        <dbReference type="Proteomes" id="UP000321534"/>
    </source>
</evidence>
<keyword evidence="3" id="KW-1185">Reference proteome</keyword>
<name>A0A512D1X4_9MICO</name>
<dbReference type="Proteomes" id="UP000321534">
    <property type="component" value="Unassembled WGS sequence"/>
</dbReference>
<protein>
    <recommendedName>
        <fullName evidence="4">AbiEi antitoxin C-terminal domain-containing protein</fullName>
    </recommendedName>
</protein>